<proteinExistence type="predicted"/>
<dbReference type="EMBL" id="JASJQH010009553">
    <property type="protein sequence ID" value="KAK9679142.1"/>
    <property type="molecule type" value="Genomic_DNA"/>
</dbReference>
<accession>A0ABR2VLN9</accession>
<evidence type="ECO:0000313" key="2">
    <source>
        <dbReference type="EMBL" id="KAK9679142.1"/>
    </source>
</evidence>
<evidence type="ECO:0000256" key="1">
    <source>
        <dbReference type="SAM" id="MobiDB-lite"/>
    </source>
</evidence>
<sequence>MPLQVVKEIEDVVYGRVSSTIERPAASFHPNQQEELPGYSTGPTTTNASNSTLTPYGLNNETSMLQT</sequence>
<organism evidence="2 3">
    <name type="scientific">Basidiobolus ranarum</name>
    <dbReference type="NCBI Taxonomy" id="34480"/>
    <lineage>
        <taxon>Eukaryota</taxon>
        <taxon>Fungi</taxon>
        <taxon>Fungi incertae sedis</taxon>
        <taxon>Zoopagomycota</taxon>
        <taxon>Entomophthoromycotina</taxon>
        <taxon>Basidiobolomycetes</taxon>
        <taxon>Basidiobolales</taxon>
        <taxon>Basidiobolaceae</taxon>
        <taxon>Basidiobolus</taxon>
    </lineage>
</organism>
<protein>
    <submittedName>
        <fullName evidence="2">Uncharacterized protein</fullName>
    </submittedName>
</protein>
<name>A0ABR2VLN9_9FUNG</name>
<evidence type="ECO:0000313" key="3">
    <source>
        <dbReference type="Proteomes" id="UP001479436"/>
    </source>
</evidence>
<dbReference type="Proteomes" id="UP001479436">
    <property type="component" value="Unassembled WGS sequence"/>
</dbReference>
<feature type="compositionally biased region" description="Polar residues" evidence="1">
    <location>
        <begin position="41"/>
        <end position="67"/>
    </location>
</feature>
<reference evidence="2 3" key="1">
    <citation type="submission" date="2023-04" db="EMBL/GenBank/DDBJ databases">
        <title>Genome of Basidiobolus ranarum AG-B5.</title>
        <authorList>
            <person name="Stajich J.E."/>
            <person name="Carter-House D."/>
            <person name="Gryganskyi A."/>
        </authorList>
    </citation>
    <scope>NUCLEOTIDE SEQUENCE [LARGE SCALE GENOMIC DNA]</scope>
    <source>
        <strain evidence="2 3">AG-B5</strain>
    </source>
</reference>
<gene>
    <name evidence="2" type="ORF">K7432_016392</name>
</gene>
<comment type="caution">
    <text evidence="2">The sequence shown here is derived from an EMBL/GenBank/DDBJ whole genome shotgun (WGS) entry which is preliminary data.</text>
</comment>
<keyword evidence="3" id="KW-1185">Reference proteome</keyword>
<feature type="region of interest" description="Disordered" evidence="1">
    <location>
        <begin position="23"/>
        <end position="67"/>
    </location>
</feature>